<feature type="non-terminal residue" evidence="1">
    <location>
        <position position="1"/>
    </location>
</feature>
<reference evidence="1 2" key="1">
    <citation type="journal article" date="2013" name="Curr. Biol.">
        <title>The Genome of the Foraminiferan Reticulomyxa filosa.</title>
        <authorList>
            <person name="Glockner G."/>
            <person name="Hulsmann N."/>
            <person name="Schleicher M."/>
            <person name="Noegel A.A."/>
            <person name="Eichinger L."/>
            <person name="Gallinger C."/>
            <person name="Pawlowski J."/>
            <person name="Sierra R."/>
            <person name="Euteneuer U."/>
            <person name="Pillet L."/>
            <person name="Moustafa A."/>
            <person name="Platzer M."/>
            <person name="Groth M."/>
            <person name="Szafranski K."/>
            <person name="Schliwa M."/>
        </authorList>
    </citation>
    <scope>NUCLEOTIDE SEQUENCE [LARGE SCALE GENOMIC DNA]</scope>
</reference>
<evidence type="ECO:0000313" key="1">
    <source>
        <dbReference type="EMBL" id="ETO15717.1"/>
    </source>
</evidence>
<keyword evidence="2" id="KW-1185">Reference proteome</keyword>
<dbReference type="Gene3D" id="3.60.10.10">
    <property type="entry name" value="Endonuclease/exonuclease/phosphatase"/>
    <property type="match status" value="1"/>
</dbReference>
<dbReference type="SUPFAM" id="SSF56219">
    <property type="entry name" value="DNase I-like"/>
    <property type="match status" value="1"/>
</dbReference>
<proteinExistence type="predicted"/>
<protein>
    <recommendedName>
        <fullName evidence="3">Endonuclease/exonuclease/phosphatase domain-containing protein</fullName>
    </recommendedName>
</protein>
<dbReference type="Proteomes" id="UP000023152">
    <property type="component" value="Unassembled WGS sequence"/>
</dbReference>
<sequence length="429" mass="50970">IDCVQDHILSSAKKKIYPVQKVFQVESLCERLQEFKNMKKFVEKKEQMKTNLSKNPKDFKENSKLQESYCKTKEQNQVNEQVNNNRDILTHRTKTNWKIDYKQQITQMWKIINEQLLLFKSPTAGAEYPRSSTTYCLLQECFQSETSRRTSRHQFQNLYNEFWSETGRTGILCLRDLHSTQMIFEIKQDKFQTCHELNIQKIAARYHQEGDGIDLIPAIKDNRFDCNLWRLECAYSAWFDKDIDIGESVIDFIINSLQTLNSSPFDHTYEKDGKKSSIDITLCSESISRWCSNWRTDNDELDVHSNHLPITFNIKASWLSPWNLRSDNGIRIDKFLNRNWMDGKRTCNYGIKMINRKTRIFNKSIQSLKEENIAKKDKAEILVSWFSQHQVILKKRTLPITVIDMDRDEEMSCYPLWDEYHQMDITEEK</sequence>
<dbReference type="InterPro" id="IPR036691">
    <property type="entry name" value="Endo/exonu/phosph_ase_sf"/>
</dbReference>
<gene>
    <name evidence="1" type="ORF">RFI_21645</name>
</gene>
<accession>X6MQJ3</accession>
<evidence type="ECO:0000313" key="2">
    <source>
        <dbReference type="Proteomes" id="UP000023152"/>
    </source>
</evidence>
<evidence type="ECO:0008006" key="3">
    <source>
        <dbReference type="Google" id="ProtNLM"/>
    </source>
</evidence>
<organism evidence="1 2">
    <name type="scientific">Reticulomyxa filosa</name>
    <dbReference type="NCBI Taxonomy" id="46433"/>
    <lineage>
        <taxon>Eukaryota</taxon>
        <taxon>Sar</taxon>
        <taxon>Rhizaria</taxon>
        <taxon>Retaria</taxon>
        <taxon>Foraminifera</taxon>
        <taxon>Monothalamids</taxon>
        <taxon>Reticulomyxidae</taxon>
        <taxon>Reticulomyxa</taxon>
    </lineage>
</organism>
<dbReference type="EMBL" id="ASPP01018859">
    <property type="protein sequence ID" value="ETO15717.1"/>
    <property type="molecule type" value="Genomic_DNA"/>
</dbReference>
<name>X6MQJ3_RETFI</name>
<comment type="caution">
    <text evidence="1">The sequence shown here is derived from an EMBL/GenBank/DDBJ whole genome shotgun (WGS) entry which is preliminary data.</text>
</comment>
<dbReference type="AlphaFoldDB" id="X6MQJ3"/>